<reference evidence="2 3" key="1">
    <citation type="submission" date="2021-01" db="EMBL/GenBank/DDBJ databases">
        <title>Whole genome shotgun sequence of Plantactinospora endophytica NBRC 110450.</title>
        <authorList>
            <person name="Komaki H."/>
            <person name="Tamura T."/>
        </authorList>
    </citation>
    <scope>NUCLEOTIDE SEQUENCE [LARGE SCALE GENOMIC DNA]</scope>
    <source>
        <strain evidence="2 3">NBRC 110450</strain>
    </source>
</reference>
<evidence type="ECO:0000313" key="3">
    <source>
        <dbReference type="Proteomes" id="UP000646749"/>
    </source>
</evidence>
<accession>A0ABQ4DUY9</accession>
<organism evidence="2 3">
    <name type="scientific">Plantactinospora endophytica</name>
    <dbReference type="NCBI Taxonomy" id="673535"/>
    <lineage>
        <taxon>Bacteria</taxon>
        <taxon>Bacillati</taxon>
        <taxon>Actinomycetota</taxon>
        <taxon>Actinomycetes</taxon>
        <taxon>Micromonosporales</taxon>
        <taxon>Micromonosporaceae</taxon>
        <taxon>Plantactinospora</taxon>
    </lineage>
</organism>
<proteinExistence type="predicted"/>
<evidence type="ECO:0000256" key="1">
    <source>
        <dbReference type="SAM" id="MobiDB-lite"/>
    </source>
</evidence>
<comment type="caution">
    <text evidence="2">The sequence shown here is derived from an EMBL/GenBank/DDBJ whole genome shotgun (WGS) entry which is preliminary data.</text>
</comment>
<keyword evidence="3" id="KW-1185">Reference proteome</keyword>
<protein>
    <recommendedName>
        <fullName evidence="4">OmpA-like domain-containing protein</fullName>
    </recommendedName>
</protein>
<evidence type="ECO:0000313" key="2">
    <source>
        <dbReference type="EMBL" id="GIG86257.1"/>
    </source>
</evidence>
<gene>
    <name evidence="2" type="ORF">Pen02_11930</name>
</gene>
<dbReference type="RefSeq" id="WP_203864905.1">
    <property type="nucleotide sequence ID" value="NZ_BONW01000004.1"/>
</dbReference>
<name>A0ABQ4DUY9_9ACTN</name>
<feature type="region of interest" description="Disordered" evidence="1">
    <location>
        <begin position="284"/>
        <end position="306"/>
    </location>
</feature>
<evidence type="ECO:0008006" key="4">
    <source>
        <dbReference type="Google" id="ProtNLM"/>
    </source>
</evidence>
<dbReference type="Gene3D" id="1.25.40.10">
    <property type="entry name" value="Tetratricopeptide repeat domain"/>
    <property type="match status" value="1"/>
</dbReference>
<dbReference type="SUPFAM" id="SSF48452">
    <property type="entry name" value="TPR-like"/>
    <property type="match status" value="1"/>
</dbReference>
<dbReference type="EMBL" id="BONW01000004">
    <property type="protein sequence ID" value="GIG86257.1"/>
    <property type="molecule type" value="Genomic_DNA"/>
</dbReference>
<feature type="compositionally biased region" description="Polar residues" evidence="1">
    <location>
        <begin position="297"/>
        <end position="306"/>
    </location>
</feature>
<dbReference type="InterPro" id="IPR011990">
    <property type="entry name" value="TPR-like_helical_dom_sf"/>
</dbReference>
<dbReference type="Proteomes" id="UP000646749">
    <property type="component" value="Unassembled WGS sequence"/>
</dbReference>
<sequence>MTAPALGTDLAVSRATAAARRGDLDGAARTLDAVDSAEPATLDLLARIRAQQGRWREADECWAAVQAIDPGHEGAAAGRRAVAAILAGERRPRPVPPPVRLAAAGAAVAIAVAAGTVIVLPSLSASPPAKPAASVATEAPDSAALAAERRRAAELAGRLAQMEADRTLAAQALAARLDAIARAVTLPGVVVKRRPDTVQVFFRKGLFSRDARLTGNGAQVLAAVGRRLPALDVTVTVVGHSVPVPGGLTSGGSGTALTRARVTARELAEAGDLPLTAFTLRSADQSQGPFREPARNRTASLVLTPA</sequence>